<dbReference type="InterPro" id="IPR000734">
    <property type="entry name" value="TAG_lipase"/>
</dbReference>
<evidence type="ECO:0000256" key="4">
    <source>
        <dbReference type="RuleBase" id="RU004262"/>
    </source>
</evidence>
<reference evidence="7" key="1">
    <citation type="journal article" date="2016" name="PLoS Negl. Trop. Dis.">
        <title>A Deep Insight into the Sialome of Rhodnius neglectus, a Vector of Chagas Disease.</title>
        <authorList>
            <person name="Santiago P.B."/>
            <person name="Assumpcao T.C."/>
            <person name="Araujo C.N."/>
            <person name="Bastos I.M."/>
            <person name="Neves D."/>
            <person name="Silva I.G."/>
            <person name="Charneau S."/>
            <person name="Queiroz R.M."/>
            <person name="Raiol T."/>
            <person name="Oliveira J.V."/>
            <person name="Sousa M.V."/>
            <person name="Calvo E."/>
            <person name="Ribeiro J.M."/>
            <person name="Santana J.M."/>
        </authorList>
    </citation>
    <scope>NUCLEOTIDE SEQUENCE</scope>
    <source>
        <tissue evidence="7">Salivary glands</tissue>
    </source>
</reference>
<dbReference type="GO" id="GO:0017171">
    <property type="term" value="F:serine hydrolase activity"/>
    <property type="evidence" value="ECO:0007669"/>
    <property type="project" value="TreeGrafter"/>
</dbReference>
<name>A0A0P4VMV4_9HEMI</name>
<dbReference type="InterPro" id="IPR033906">
    <property type="entry name" value="Lipase_N"/>
</dbReference>
<dbReference type="EMBL" id="GDKW01002938">
    <property type="protein sequence ID" value="JAI53657.1"/>
    <property type="molecule type" value="mRNA"/>
</dbReference>
<dbReference type="GO" id="GO:0016298">
    <property type="term" value="F:lipase activity"/>
    <property type="evidence" value="ECO:0007669"/>
    <property type="project" value="InterPro"/>
</dbReference>
<sequence>MWKSYRFIGFLFYFTLLINCGETFEESISSEVQVLNSKNRTINLKEIKFFLFTRKNPLIYEQIREDNNYSLRSTYFDFKKPTKILVHGWRNSNGSTYNVLIKNAYLTQYDVNVIVVDWSKYSHLSYPKARKRVIDVAKVIAKFVDKLCVNLKINPNKIHIVGHSLGAHVAGIAGLKTARKIQRITGLDPAGPYFSENDEEERISPNSAKFVDIIHTDGGSAGFYSRLGHVDFYPNGGTAIQPGCGWDILTVRSHRRAYWLFAESITTPEGFLAEACDSWKHFKHNACEYGNYAVMGEHVSLNARGTYYLRTNYETPFALEALNET</sequence>
<evidence type="ECO:0000256" key="1">
    <source>
        <dbReference type="ARBA" id="ARBA00004613"/>
    </source>
</evidence>
<accession>A0A0P4VMV4</accession>
<dbReference type="Pfam" id="PF00151">
    <property type="entry name" value="Lipase"/>
    <property type="match status" value="1"/>
</dbReference>
<organism evidence="7">
    <name type="scientific">Rhodnius neglectus</name>
    <dbReference type="NCBI Taxonomy" id="72488"/>
    <lineage>
        <taxon>Eukaryota</taxon>
        <taxon>Metazoa</taxon>
        <taxon>Ecdysozoa</taxon>
        <taxon>Arthropoda</taxon>
        <taxon>Hexapoda</taxon>
        <taxon>Insecta</taxon>
        <taxon>Pterygota</taxon>
        <taxon>Neoptera</taxon>
        <taxon>Paraneoptera</taxon>
        <taxon>Hemiptera</taxon>
        <taxon>Heteroptera</taxon>
        <taxon>Panheteroptera</taxon>
        <taxon>Cimicomorpha</taxon>
        <taxon>Reduviidae</taxon>
        <taxon>Triatominae</taxon>
        <taxon>Rhodnius</taxon>
    </lineage>
</organism>
<keyword evidence="5" id="KW-0732">Signal</keyword>
<keyword evidence="3" id="KW-0964">Secreted</keyword>
<proteinExistence type="evidence at transcript level"/>
<dbReference type="InterPro" id="IPR013818">
    <property type="entry name" value="Lipase"/>
</dbReference>
<dbReference type="FunFam" id="3.40.50.1820:FF:000122">
    <property type="entry name" value="Vitellogenin-3-like Protein"/>
    <property type="match status" value="1"/>
</dbReference>
<evidence type="ECO:0000313" key="7">
    <source>
        <dbReference type="EMBL" id="JAI53657.1"/>
    </source>
</evidence>
<evidence type="ECO:0000256" key="5">
    <source>
        <dbReference type="SAM" id="SignalP"/>
    </source>
</evidence>
<dbReference type="GO" id="GO:0016042">
    <property type="term" value="P:lipid catabolic process"/>
    <property type="evidence" value="ECO:0007669"/>
    <property type="project" value="TreeGrafter"/>
</dbReference>
<dbReference type="Gene3D" id="3.40.50.1820">
    <property type="entry name" value="alpha/beta hydrolase"/>
    <property type="match status" value="1"/>
</dbReference>
<dbReference type="InterPro" id="IPR029058">
    <property type="entry name" value="AB_hydrolase_fold"/>
</dbReference>
<evidence type="ECO:0000259" key="6">
    <source>
        <dbReference type="Pfam" id="PF00151"/>
    </source>
</evidence>
<feature type="domain" description="Lipase" evidence="6">
    <location>
        <begin position="30"/>
        <end position="317"/>
    </location>
</feature>
<dbReference type="PANTHER" id="PTHR11610:SF173">
    <property type="entry name" value="LIPASE DOMAIN-CONTAINING PROTEIN-RELATED"/>
    <property type="match status" value="1"/>
</dbReference>
<evidence type="ECO:0000256" key="3">
    <source>
        <dbReference type="ARBA" id="ARBA00022525"/>
    </source>
</evidence>
<feature type="chain" id="PRO_5006069959" evidence="5">
    <location>
        <begin position="24"/>
        <end position="325"/>
    </location>
</feature>
<feature type="signal peptide" evidence="5">
    <location>
        <begin position="1"/>
        <end position="23"/>
    </location>
</feature>
<dbReference type="PANTHER" id="PTHR11610">
    <property type="entry name" value="LIPASE"/>
    <property type="match status" value="1"/>
</dbReference>
<dbReference type="GO" id="GO:0005615">
    <property type="term" value="C:extracellular space"/>
    <property type="evidence" value="ECO:0007669"/>
    <property type="project" value="TreeGrafter"/>
</dbReference>
<dbReference type="PRINTS" id="PR00821">
    <property type="entry name" value="TAGLIPASE"/>
</dbReference>
<dbReference type="SUPFAM" id="SSF53474">
    <property type="entry name" value="alpha/beta-Hydrolases"/>
    <property type="match status" value="1"/>
</dbReference>
<comment type="subcellular location">
    <subcellularLocation>
        <location evidence="1">Secreted</location>
    </subcellularLocation>
</comment>
<evidence type="ECO:0000256" key="2">
    <source>
        <dbReference type="ARBA" id="ARBA00010701"/>
    </source>
</evidence>
<protein>
    <submittedName>
        <fullName evidence="7">Putative pancreatic lipase-like enzyme</fullName>
    </submittedName>
</protein>
<dbReference type="CDD" id="cd00707">
    <property type="entry name" value="Pancreat_lipase_like"/>
    <property type="match status" value="1"/>
</dbReference>
<comment type="similarity">
    <text evidence="2 4">Belongs to the AB hydrolase superfamily. Lipase family.</text>
</comment>
<dbReference type="AlphaFoldDB" id="A0A0P4VMV4"/>